<organism evidence="1 2">
    <name type="scientific">Polaribacter marinaquae</name>
    <dbReference type="NCBI Taxonomy" id="1642819"/>
    <lineage>
        <taxon>Bacteria</taxon>
        <taxon>Pseudomonadati</taxon>
        <taxon>Bacteroidota</taxon>
        <taxon>Flavobacteriia</taxon>
        <taxon>Flavobacteriales</taxon>
        <taxon>Flavobacteriaceae</taxon>
    </lineage>
</organism>
<keyword evidence="2" id="KW-1185">Reference proteome</keyword>
<evidence type="ECO:0000313" key="2">
    <source>
        <dbReference type="Proteomes" id="UP001491088"/>
    </source>
</evidence>
<accession>A0ABZ2TSY9</accession>
<protein>
    <recommendedName>
        <fullName evidence="3">Lipocalin-like domain-containing protein</fullName>
    </recommendedName>
</protein>
<dbReference type="RefSeq" id="WP_340934093.1">
    <property type="nucleotide sequence ID" value="NZ_CP150496.1"/>
</dbReference>
<dbReference type="EMBL" id="CP150496">
    <property type="protein sequence ID" value="WYW56241.1"/>
    <property type="molecule type" value="Genomic_DNA"/>
</dbReference>
<sequence length="134" mass="14857">MIIGTLFSCSKNAENDTENILVGNWTLIQMTGSIPNSETSGAEMDWQETYLLNADGTFLKSRDKDGTTIEVSGTYNFINNSNETLVELNFDSESAIIGSCNSNSKETMKLESETIFINTWNACDGPELKYEKTN</sequence>
<dbReference type="Proteomes" id="UP001491088">
    <property type="component" value="Chromosome"/>
</dbReference>
<evidence type="ECO:0000313" key="1">
    <source>
        <dbReference type="EMBL" id="WYW56241.1"/>
    </source>
</evidence>
<reference evidence="1 2" key="1">
    <citation type="submission" date="2024-03" db="EMBL/GenBank/DDBJ databases">
        <authorList>
            <person name="Cao K."/>
        </authorList>
    </citation>
    <scope>NUCLEOTIDE SEQUENCE [LARGE SCALE GENOMIC DNA]</scope>
    <source>
        <strain evidence="1 2">MCCC 1K00696</strain>
    </source>
</reference>
<evidence type="ECO:0008006" key="3">
    <source>
        <dbReference type="Google" id="ProtNLM"/>
    </source>
</evidence>
<name>A0ABZ2TSY9_9FLAO</name>
<gene>
    <name evidence="1" type="ORF">WG950_03040</name>
</gene>
<proteinExistence type="predicted"/>